<name>A0A415PLZ4_9FIRM</name>
<dbReference type="GeneID" id="92793260"/>
<dbReference type="EMBL" id="JAGZMZ010000006">
    <property type="protein sequence ID" value="MBS4883836.1"/>
    <property type="molecule type" value="Genomic_DNA"/>
</dbReference>
<accession>A0A415PLZ4</accession>
<sequence>MEKSKIQEDIPTKAQQLSERMAYARSCKRLLCNKQILAYLFKEFIEEYKQLSPEEIVKYLGNGTKETIADISNHDVCVRGTMISFDMLFEAMLPSRNQSQLFNIEFQMDIIERLPTMKICRKTSKVFDA</sequence>
<proteinExistence type="predicted"/>
<organism evidence="2 3">
    <name type="scientific">Amedibacillus dolichus</name>
    <dbReference type="NCBI Taxonomy" id="31971"/>
    <lineage>
        <taxon>Bacteria</taxon>
        <taxon>Bacillati</taxon>
        <taxon>Bacillota</taxon>
        <taxon>Erysipelotrichia</taxon>
        <taxon>Erysipelotrichales</taxon>
        <taxon>Erysipelotrichaceae</taxon>
        <taxon>Amedibacillus</taxon>
    </lineage>
</organism>
<reference evidence="1" key="2">
    <citation type="submission" date="2021-02" db="EMBL/GenBank/DDBJ databases">
        <title>Infant gut strain persistence is associated with maternal origin, phylogeny, and functional potential including surface adhesion and iron acquisition.</title>
        <authorList>
            <person name="Lou Y.C."/>
        </authorList>
    </citation>
    <scope>NUCLEOTIDE SEQUENCE</scope>
    <source>
        <strain evidence="1">L3_108_103G1_dasL3_108_103G1_concoct_2</strain>
    </source>
</reference>
<reference evidence="2 3" key="1">
    <citation type="submission" date="2018-08" db="EMBL/GenBank/DDBJ databases">
        <title>A genome reference for cultivated species of the human gut microbiota.</title>
        <authorList>
            <person name="Zou Y."/>
            <person name="Xue W."/>
            <person name="Luo G."/>
        </authorList>
    </citation>
    <scope>NUCLEOTIDE SEQUENCE [LARGE SCALE GENOMIC DNA]</scope>
    <source>
        <strain evidence="2 3">AF35-6BH</strain>
    </source>
</reference>
<dbReference type="OrthoDB" id="1663583at2"/>
<dbReference type="EMBL" id="QRPK01000011">
    <property type="protein sequence ID" value="RHM13734.1"/>
    <property type="molecule type" value="Genomic_DNA"/>
</dbReference>
<dbReference type="Proteomes" id="UP000753219">
    <property type="component" value="Unassembled WGS sequence"/>
</dbReference>
<evidence type="ECO:0000313" key="1">
    <source>
        <dbReference type="EMBL" id="MBS4883836.1"/>
    </source>
</evidence>
<dbReference type="Proteomes" id="UP000284868">
    <property type="component" value="Unassembled WGS sequence"/>
</dbReference>
<dbReference type="AlphaFoldDB" id="A0A415PLZ4"/>
<dbReference type="RefSeq" id="WP_004799155.1">
    <property type="nucleotide sequence ID" value="NZ_CABKNA010000004.1"/>
</dbReference>
<evidence type="ECO:0000313" key="3">
    <source>
        <dbReference type="Proteomes" id="UP000284868"/>
    </source>
</evidence>
<comment type="caution">
    <text evidence="2">The sequence shown here is derived from an EMBL/GenBank/DDBJ whole genome shotgun (WGS) entry which is preliminary data.</text>
</comment>
<protein>
    <submittedName>
        <fullName evidence="2">Uncharacterized protein</fullName>
    </submittedName>
</protein>
<keyword evidence="3" id="KW-1185">Reference proteome</keyword>
<gene>
    <name evidence="2" type="ORF">DWZ83_03540</name>
    <name evidence="1" type="ORF">KHZ85_03630</name>
</gene>
<evidence type="ECO:0000313" key="2">
    <source>
        <dbReference type="EMBL" id="RHM13734.1"/>
    </source>
</evidence>